<gene>
    <name evidence="2" type="ORF">DJ018_04875</name>
</gene>
<feature type="compositionally biased region" description="Basic and acidic residues" evidence="1">
    <location>
        <begin position="50"/>
        <end position="59"/>
    </location>
</feature>
<proteinExistence type="predicted"/>
<comment type="caution">
    <text evidence="2">The sequence shown here is derived from an EMBL/GenBank/DDBJ whole genome shotgun (WGS) entry which is preliminary data.</text>
</comment>
<keyword evidence="3" id="KW-1185">Reference proteome</keyword>
<dbReference type="EMBL" id="QFYR01000001">
    <property type="protein sequence ID" value="RAK57284.1"/>
    <property type="molecule type" value="Genomic_DNA"/>
</dbReference>
<feature type="compositionally biased region" description="Polar residues" evidence="1">
    <location>
        <begin position="1"/>
        <end position="13"/>
    </location>
</feature>
<sequence length="66" mass="6714">MPDQDPQTPAEDQTAQHEPGKSPQGSPPGVPSDGSDPSAAQDGDDAATTEYRDALKDAPDMPGPAV</sequence>
<dbReference type="AlphaFoldDB" id="A0A328AUR9"/>
<organism evidence="2 3">
    <name type="scientific">Phenylobacterium deserti</name>
    <dbReference type="NCBI Taxonomy" id="1914756"/>
    <lineage>
        <taxon>Bacteria</taxon>
        <taxon>Pseudomonadati</taxon>
        <taxon>Pseudomonadota</taxon>
        <taxon>Alphaproteobacteria</taxon>
        <taxon>Caulobacterales</taxon>
        <taxon>Caulobacteraceae</taxon>
        <taxon>Phenylobacterium</taxon>
    </lineage>
</organism>
<evidence type="ECO:0000256" key="1">
    <source>
        <dbReference type="SAM" id="MobiDB-lite"/>
    </source>
</evidence>
<dbReference type="Proteomes" id="UP000249725">
    <property type="component" value="Unassembled WGS sequence"/>
</dbReference>
<evidence type="ECO:0000313" key="2">
    <source>
        <dbReference type="EMBL" id="RAK57284.1"/>
    </source>
</evidence>
<protein>
    <submittedName>
        <fullName evidence="2">Uncharacterized protein</fullName>
    </submittedName>
</protein>
<name>A0A328AUR9_9CAUL</name>
<dbReference type="RefSeq" id="WP_111513736.1">
    <property type="nucleotide sequence ID" value="NZ_QFYR01000001.1"/>
</dbReference>
<evidence type="ECO:0000313" key="3">
    <source>
        <dbReference type="Proteomes" id="UP000249725"/>
    </source>
</evidence>
<accession>A0A328AUR9</accession>
<reference evidence="3" key="1">
    <citation type="submission" date="2018-05" db="EMBL/GenBank/DDBJ databases">
        <authorList>
            <person name="Li X."/>
        </authorList>
    </citation>
    <scope>NUCLEOTIDE SEQUENCE [LARGE SCALE GENOMIC DNA]</scope>
    <source>
        <strain evidence="3">YIM 73061</strain>
    </source>
</reference>
<feature type="region of interest" description="Disordered" evidence="1">
    <location>
        <begin position="1"/>
        <end position="66"/>
    </location>
</feature>